<dbReference type="PANTHER" id="PTHR30613:SF1">
    <property type="entry name" value="DUF1479 DOMAIN PROTEIN (AFU_ORTHOLOGUE AFUA_5G09280)"/>
    <property type="match status" value="1"/>
</dbReference>
<dbReference type="Gene3D" id="2.60.120.330">
    <property type="entry name" value="B-lactam Antibiotic, Isopenicillin N Synthase, Chain"/>
    <property type="match status" value="1"/>
</dbReference>
<name>A0AA38H0P1_9TREE</name>
<dbReference type="AlphaFoldDB" id="A0AA38H0P1"/>
<proteinExistence type="predicted"/>
<protein>
    <recommendedName>
        <fullName evidence="3">DUF1479-domain-containing protein</fullName>
    </recommendedName>
</protein>
<dbReference type="RefSeq" id="XP_052941990.1">
    <property type="nucleotide sequence ID" value="XM_053089135.1"/>
</dbReference>
<reference evidence="1" key="1">
    <citation type="journal article" date="2022" name="G3 (Bethesda)">
        <title>High quality genome of the basidiomycete yeast Dioszegia hungarica PDD-24b-2 isolated from cloud water.</title>
        <authorList>
            <person name="Jarrige D."/>
            <person name="Haridas S."/>
            <person name="Bleykasten-Grosshans C."/>
            <person name="Joly M."/>
            <person name="Nadalig T."/>
            <person name="Sancelme M."/>
            <person name="Vuilleumier S."/>
            <person name="Grigoriev I.V."/>
            <person name="Amato P."/>
            <person name="Bringel F."/>
        </authorList>
    </citation>
    <scope>NUCLEOTIDE SEQUENCE</scope>
    <source>
        <strain evidence="1">PDD-24b-2</strain>
    </source>
</reference>
<keyword evidence="2" id="KW-1185">Reference proteome</keyword>
<evidence type="ECO:0000313" key="1">
    <source>
        <dbReference type="EMBL" id="KAI9632213.1"/>
    </source>
</evidence>
<evidence type="ECO:0008006" key="3">
    <source>
        <dbReference type="Google" id="ProtNLM"/>
    </source>
</evidence>
<dbReference type="Pfam" id="PF07350">
    <property type="entry name" value="Gig2-like"/>
    <property type="match status" value="1"/>
</dbReference>
<sequence>MNDQSLIQLKRDIAASIPDFEAKVTRAFSEVISELARVNADIAAKGPDYIPSVNSSDLSSLDPSTIDHLKRTGTFIVRSVVPRAEADQWRNDLRSFVDANRSTVEGTPAENPQYFQIFYTKPQVAARAHQGVLATQTWCNNLYSHSAEAEPVDLSTPLTYVDRFRMRQPGFAWGAHPPHMDGGAIERWRDPRFRSCFTDILNGNWKQYDSYSLKGRIGGTTSTPGQPNQASVFRTFQGWLAVSETAPSEGTLKVFPAIQLSTPYIILRPFFTCTVDPSGPGALDAKNWKFDLSQPDFQGVSRDDSAGVAGAARPFEFNPVTHPHLSLETSMISVPRVYPGDMVFWQADVVHAVEKEHNGKGDSSVMYIPAVPVCPQNIEYVAKQAALFEKGCPPPDFPQGRTELEYALHATKEDVGSDMARRAMGLAQ</sequence>
<comment type="caution">
    <text evidence="1">The sequence shown here is derived from an EMBL/GenBank/DDBJ whole genome shotgun (WGS) entry which is preliminary data.</text>
</comment>
<dbReference type="Proteomes" id="UP001164286">
    <property type="component" value="Unassembled WGS sequence"/>
</dbReference>
<dbReference type="SUPFAM" id="SSF51197">
    <property type="entry name" value="Clavaminate synthase-like"/>
    <property type="match status" value="1"/>
</dbReference>
<organism evidence="1 2">
    <name type="scientific">Dioszegia hungarica</name>
    <dbReference type="NCBI Taxonomy" id="4972"/>
    <lineage>
        <taxon>Eukaryota</taxon>
        <taxon>Fungi</taxon>
        <taxon>Dikarya</taxon>
        <taxon>Basidiomycota</taxon>
        <taxon>Agaricomycotina</taxon>
        <taxon>Tremellomycetes</taxon>
        <taxon>Tremellales</taxon>
        <taxon>Bulleribasidiaceae</taxon>
        <taxon>Dioszegia</taxon>
    </lineage>
</organism>
<evidence type="ECO:0000313" key="2">
    <source>
        <dbReference type="Proteomes" id="UP001164286"/>
    </source>
</evidence>
<dbReference type="PANTHER" id="PTHR30613">
    <property type="entry name" value="UNCHARACTERIZED PROTEIN YBIU-RELATED"/>
    <property type="match status" value="1"/>
</dbReference>
<dbReference type="GeneID" id="77728340"/>
<dbReference type="InterPro" id="IPR027443">
    <property type="entry name" value="IPNS-like_sf"/>
</dbReference>
<gene>
    <name evidence="1" type="ORF">MKK02DRAFT_35280</name>
</gene>
<dbReference type="EMBL" id="JAKWFO010000014">
    <property type="protein sequence ID" value="KAI9632213.1"/>
    <property type="molecule type" value="Genomic_DNA"/>
</dbReference>
<dbReference type="InterPro" id="IPR010856">
    <property type="entry name" value="Gig2-like"/>
</dbReference>
<accession>A0AA38H0P1</accession>